<dbReference type="Proteomes" id="UP001364224">
    <property type="component" value="Unassembled WGS sequence"/>
</dbReference>
<gene>
    <name evidence="2" type="ORF">V1286_003332</name>
</gene>
<dbReference type="InterPro" id="IPR051534">
    <property type="entry name" value="CBASS_pafABC_assoc_protein"/>
</dbReference>
<evidence type="ECO:0000259" key="1">
    <source>
        <dbReference type="Pfam" id="PF08279"/>
    </source>
</evidence>
<sequence length="135" mass="14762">MSRTARLLDLIQTLRRYRRPVSGARLADELDVSLRTIYRDMQTLIAQGAPIEGGAGIGYVLRPGFTLPPLMFSRDEIEALMLGSSMVARAADPALAKAAHDAFAKITAVLPAARATRSMRQDFSQALSYQPWSIA</sequence>
<organism evidence="2 3">
    <name type="scientific">Bradyrhizobium algeriense</name>
    <dbReference type="NCBI Taxonomy" id="634784"/>
    <lineage>
        <taxon>Bacteria</taxon>
        <taxon>Pseudomonadati</taxon>
        <taxon>Pseudomonadota</taxon>
        <taxon>Alphaproteobacteria</taxon>
        <taxon>Hyphomicrobiales</taxon>
        <taxon>Nitrobacteraceae</taxon>
        <taxon>Bradyrhizobium</taxon>
    </lineage>
</organism>
<feature type="domain" description="Helix-turn-helix type 11" evidence="1">
    <location>
        <begin position="6"/>
        <end position="59"/>
    </location>
</feature>
<keyword evidence="2" id="KW-0238">DNA-binding</keyword>
<dbReference type="InterPro" id="IPR036390">
    <property type="entry name" value="WH_DNA-bd_sf"/>
</dbReference>
<proteinExistence type="predicted"/>
<name>A0ABU8BCS6_9BRAD</name>
<dbReference type="Pfam" id="PF08279">
    <property type="entry name" value="HTH_11"/>
    <property type="match status" value="1"/>
</dbReference>
<comment type="caution">
    <text evidence="2">The sequence shown here is derived from an EMBL/GenBank/DDBJ whole genome shotgun (WGS) entry which is preliminary data.</text>
</comment>
<dbReference type="PANTHER" id="PTHR34580:SF3">
    <property type="entry name" value="PROTEIN PAFB"/>
    <property type="match status" value="1"/>
</dbReference>
<keyword evidence="3" id="KW-1185">Reference proteome</keyword>
<dbReference type="PANTHER" id="PTHR34580">
    <property type="match status" value="1"/>
</dbReference>
<dbReference type="SUPFAM" id="SSF46785">
    <property type="entry name" value="Winged helix' DNA-binding domain"/>
    <property type="match status" value="1"/>
</dbReference>
<evidence type="ECO:0000313" key="2">
    <source>
        <dbReference type="EMBL" id="MEH2555803.1"/>
    </source>
</evidence>
<dbReference type="InterPro" id="IPR036388">
    <property type="entry name" value="WH-like_DNA-bd_sf"/>
</dbReference>
<dbReference type="InterPro" id="IPR013196">
    <property type="entry name" value="HTH_11"/>
</dbReference>
<reference evidence="2 3" key="1">
    <citation type="submission" date="2024-02" db="EMBL/GenBank/DDBJ databases">
        <title>Adaptive strategies in a cosmopolitan and abundant soil bacterium.</title>
        <authorList>
            <person name="Carini P."/>
        </authorList>
    </citation>
    <scope>NUCLEOTIDE SEQUENCE [LARGE SCALE GENOMIC DNA]</scope>
    <source>
        <strain evidence="2 3">AZCC 1608</strain>
    </source>
</reference>
<evidence type="ECO:0000313" key="3">
    <source>
        <dbReference type="Proteomes" id="UP001364224"/>
    </source>
</evidence>
<accession>A0ABU8BCS6</accession>
<dbReference type="GO" id="GO:0003677">
    <property type="term" value="F:DNA binding"/>
    <property type="evidence" value="ECO:0007669"/>
    <property type="project" value="UniProtKB-KW"/>
</dbReference>
<dbReference type="EMBL" id="JAZHRV010000001">
    <property type="protein sequence ID" value="MEH2555803.1"/>
    <property type="molecule type" value="Genomic_DNA"/>
</dbReference>
<dbReference type="Gene3D" id="1.10.10.10">
    <property type="entry name" value="Winged helix-like DNA-binding domain superfamily/Winged helix DNA-binding domain"/>
    <property type="match status" value="1"/>
</dbReference>
<protein>
    <submittedName>
        <fullName evidence="2">DNA-binding transcriptional regulator YafY</fullName>
    </submittedName>
</protein>